<comment type="caution">
    <text evidence="1">The sequence shown here is derived from an EMBL/GenBank/DDBJ whole genome shotgun (WGS) entry which is preliminary data.</text>
</comment>
<proteinExistence type="predicted"/>
<protein>
    <submittedName>
        <fullName evidence="1">Uncharacterized protein</fullName>
    </submittedName>
</protein>
<gene>
    <name evidence="1" type="ORF">CVP28_12155</name>
</gene>
<name>A0A5V4TP94_SALER</name>
<sequence>MDNWTKPFPLVKLYEEFNIDPRLLIKAWVDGDICLYIKLDGEPCRISRSVTSINSAEGKRSFEETIDNGEDSYQNNRLPEFRIRQFYTNKVKSHYPKILMKHLAAKNVNMSNILIELENTYRKVGNRINYNGVAHGYWLIKPIDGCFHEKEYTLPDMIHILSLGASRTKSITIYDYTMSDYLMTSQDTLIDNPELFVKHEDIEKIMEVENVKGRIKPSLNKIDLSCSDKHEGEIKPEKCYPILKHRIALCIIIREWWAREDKDDKKIA</sequence>
<accession>A0A5V4TP94</accession>
<feature type="non-terminal residue" evidence="1">
    <location>
        <position position="268"/>
    </location>
</feature>
<dbReference type="EMBL" id="AAHBTL010000055">
    <property type="protein sequence ID" value="EBU3494107.1"/>
    <property type="molecule type" value="Genomic_DNA"/>
</dbReference>
<evidence type="ECO:0000313" key="1">
    <source>
        <dbReference type="EMBL" id="EBU3494107.1"/>
    </source>
</evidence>
<dbReference type="AlphaFoldDB" id="A0A5V4TP94"/>
<reference evidence="1" key="1">
    <citation type="submission" date="2018-07" db="EMBL/GenBank/DDBJ databases">
        <authorList>
            <consortium name="GenomeTrakr network: Whole genome sequencing for foodborne pathogen traceback"/>
        </authorList>
    </citation>
    <scope>NUCLEOTIDE SEQUENCE</scope>
    <source>
        <strain evidence="1">CFSAN071823</strain>
    </source>
</reference>
<organism evidence="1">
    <name type="scientific">Salmonella enterica</name>
    <name type="common">Salmonella choleraesuis</name>
    <dbReference type="NCBI Taxonomy" id="28901"/>
    <lineage>
        <taxon>Bacteria</taxon>
        <taxon>Pseudomonadati</taxon>
        <taxon>Pseudomonadota</taxon>
        <taxon>Gammaproteobacteria</taxon>
        <taxon>Enterobacterales</taxon>
        <taxon>Enterobacteriaceae</taxon>
        <taxon>Salmonella</taxon>
    </lineage>
</organism>